<name>A0A2S5R853_9PROT</name>
<keyword evidence="2" id="KW-1185">Reference proteome</keyword>
<reference evidence="1 2" key="1">
    <citation type="submission" date="2017-11" db="EMBL/GenBank/DDBJ databases">
        <title>Comparative genomic analysis of Holospora spp., intranuclear symbionts of paramecia.</title>
        <authorList>
            <person name="Garushyants S.K."/>
            <person name="Beliavskaya A."/>
            <person name="Malko D.B."/>
            <person name="Logacheva M.D."/>
            <person name="Rautian M.S."/>
            <person name="Gelfand M.S."/>
        </authorList>
    </citation>
    <scope>NUCLEOTIDE SEQUENCE [LARGE SCALE GENOMIC DNA]</scope>
    <source>
        <strain evidence="2">02AZ16</strain>
    </source>
</reference>
<dbReference type="Proteomes" id="UP000239425">
    <property type="component" value="Unassembled WGS sequence"/>
</dbReference>
<proteinExistence type="predicted"/>
<comment type="caution">
    <text evidence="1">The sequence shown here is derived from an EMBL/GenBank/DDBJ whole genome shotgun (WGS) entry which is preliminary data.</text>
</comment>
<gene>
    <name evidence="1" type="ORF">HCUR_01080</name>
</gene>
<sequence>MLKQPFFACEATAVSAKVTIAIDDAMTGYDNRQLISSIGICNGTVSCGPANSFALRNITSCLTIWNTH</sequence>
<evidence type="ECO:0000313" key="2">
    <source>
        <dbReference type="Proteomes" id="UP000239425"/>
    </source>
</evidence>
<dbReference type="EMBL" id="PHHC01000099">
    <property type="protein sequence ID" value="PPE03467.1"/>
    <property type="molecule type" value="Genomic_DNA"/>
</dbReference>
<protein>
    <submittedName>
        <fullName evidence="1">Uncharacterized protein</fullName>
    </submittedName>
</protein>
<accession>A0A2S5R853</accession>
<organism evidence="1 2">
    <name type="scientific">Holospora curviuscula</name>
    <dbReference type="NCBI Taxonomy" id="1082868"/>
    <lineage>
        <taxon>Bacteria</taxon>
        <taxon>Pseudomonadati</taxon>
        <taxon>Pseudomonadota</taxon>
        <taxon>Alphaproteobacteria</taxon>
        <taxon>Holosporales</taxon>
        <taxon>Holosporaceae</taxon>
        <taxon>Holospora</taxon>
    </lineage>
</organism>
<evidence type="ECO:0000313" key="1">
    <source>
        <dbReference type="EMBL" id="PPE03467.1"/>
    </source>
</evidence>
<dbReference type="AlphaFoldDB" id="A0A2S5R853"/>